<dbReference type="SUPFAM" id="SSF53098">
    <property type="entry name" value="Ribonuclease H-like"/>
    <property type="match status" value="1"/>
</dbReference>
<dbReference type="OrthoDB" id="1741548at2759"/>
<evidence type="ECO:0000313" key="1">
    <source>
        <dbReference type="EMBL" id="KAF7152821.1"/>
    </source>
</evidence>
<dbReference type="InterPro" id="IPR012337">
    <property type="entry name" value="RNaseH-like_sf"/>
</dbReference>
<protein>
    <submittedName>
        <fullName evidence="1">Uncharacterized protein</fullName>
    </submittedName>
</protein>
<reference evidence="1" key="1">
    <citation type="submission" date="2019-11" db="EMBL/GenBank/DDBJ databases">
        <authorList>
            <person name="Liu Y."/>
            <person name="Hou J."/>
            <person name="Li T.-Q."/>
            <person name="Guan C.-H."/>
            <person name="Wu X."/>
            <person name="Wu H.-Z."/>
            <person name="Ling F."/>
            <person name="Zhang R."/>
            <person name="Shi X.-G."/>
            <person name="Ren J.-P."/>
            <person name="Chen E.-F."/>
            <person name="Sun J.-M."/>
        </authorList>
    </citation>
    <scope>NUCLEOTIDE SEQUENCE</scope>
    <source>
        <strain evidence="1">Adult_tree_wgs_1</strain>
        <tissue evidence="1">Leaves</tissue>
    </source>
</reference>
<comment type="caution">
    <text evidence="1">The sequence shown here is derived from an EMBL/GenBank/DDBJ whole genome shotgun (WGS) entry which is preliminary data.</text>
</comment>
<dbReference type="InterPro" id="IPR052035">
    <property type="entry name" value="ZnF_BED_domain_contain"/>
</dbReference>
<dbReference type="PANTHER" id="PTHR46481">
    <property type="entry name" value="ZINC FINGER BED DOMAIN-CONTAINING PROTEIN 4"/>
    <property type="match status" value="1"/>
</dbReference>
<accession>A0A834HE26</accession>
<gene>
    <name evidence="1" type="ORF">RHSIM_Rhsim01G0169800</name>
</gene>
<organism evidence="1 2">
    <name type="scientific">Rhododendron simsii</name>
    <name type="common">Sims's rhododendron</name>
    <dbReference type="NCBI Taxonomy" id="118357"/>
    <lineage>
        <taxon>Eukaryota</taxon>
        <taxon>Viridiplantae</taxon>
        <taxon>Streptophyta</taxon>
        <taxon>Embryophyta</taxon>
        <taxon>Tracheophyta</taxon>
        <taxon>Spermatophyta</taxon>
        <taxon>Magnoliopsida</taxon>
        <taxon>eudicotyledons</taxon>
        <taxon>Gunneridae</taxon>
        <taxon>Pentapetalae</taxon>
        <taxon>asterids</taxon>
        <taxon>Ericales</taxon>
        <taxon>Ericaceae</taxon>
        <taxon>Ericoideae</taxon>
        <taxon>Rhodoreae</taxon>
        <taxon>Rhododendron</taxon>
    </lineage>
</organism>
<dbReference type="Proteomes" id="UP000626092">
    <property type="component" value="Unassembled WGS sequence"/>
</dbReference>
<sequence>MDDMDNDDIMDEGVEFDISQNAELNDDLMPEINNEFEKKKVVSMEKRAPCWKYFTHIIPEGHPKPRAACNWGGTGYACHLKLNEWLKNAYWIGLIMHPQNNLLIRYLEIKTKDRKTTILNHEFLHVRCLAHILNLIVREGLQEIDVPIARVRNMVRYVRSSPSRMAEFWSCVEKEKIVCRLKPCLDVSTRWNYTYFMLERALTYQKAFDRLCDDPSFKLNVREEEMDEDFDDVDSCEGINRHNGSLNVRNKEVGGSSDTVDLDGLDTDIGDHKSLKSQFKIHKQKESNMASKMELEKVSCEN</sequence>
<name>A0A834HE26_RHOSS</name>
<proteinExistence type="predicted"/>
<dbReference type="AlphaFoldDB" id="A0A834HE26"/>
<evidence type="ECO:0000313" key="2">
    <source>
        <dbReference type="Proteomes" id="UP000626092"/>
    </source>
</evidence>
<dbReference type="PANTHER" id="PTHR46481:SF8">
    <property type="entry name" value="ZINC FINGER BED DOMAIN-CONTAINING PROTEIN RICESLEEPER 1-LIKE"/>
    <property type="match status" value="1"/>
</dbReference>
<dbReference type="EMBL" id="WJXA01000001">
    <property type="protein sequence ID" value="KAF7152821.1"/>
    <property type="molecule type" value="Genomic_DNA"/>
</dbReference>
<keyword evidence="2" id="KW-1185">Reference proteome</keyword>